<evidence type="ECO:0000256" key="1">
    <source>
        <dbReference type="SAM" id="SignalP"/>
    </source>
</evidence>
<dbReference type="AlphaFoldDB" id="A0AA40EF09"/>
<keyword evidence="3" id="KW-1185">Reference proteome</keyword>
<evidence type="ECO:0000313" key="2">
    <source>
        <dbReference type="EMBL" id="KAK0735982.1"/>
    </source>
</evidence>
<sequence length="310" mass="34323">MARISFLLCLITCLLTLLPCTIGVKISEIFTLPAAGTENGGCGDRTDVLNRWLSESVRSVGVAIDAIKDYDNDIRVRKSLASFFRIHNGGKLPATGIRRDGVDDVRNNLQYVKDFFSRRLEGRDALYNPENYWLFCHSNFLKARPTTDTALDYEGNKIVDKETNTEVRIADIPAYVTQLGEELNATPWWAGSSGLNGYFFTENGGNFCDGDNLGLTASIQPLERNSNGQAEEEEEIASIILCPFAFDRSPRPNSYKEANALLSEGKNLADAVPKSATLVHEMFHALRGDAFLAGDNEECKFPSPTSRNSY</sequence>
<gene>
    <name evidence="2" type="ORF">B0T21DRAFT_450841</name>
</gene>
<organism evidence="2 3">
    <name type="scientific">Apiosordaria backusii</name>
    <dbReference type="NCBI Taxonomy" id="314023"/>
    <lineage>
        <taxon>Eukaryota</taxon>
        <taxon>Fungi</taxon>
        <taxon>Dikarya</taxon>
        <taxon>Ascomycota</taxon>
        <taxon>Pezizomycotina</taxon>
        <taxon>Sordariomycetes</taxon>
        <taxon>Sordariomycetidae</taxon>
        <taxon>Sordariales</taxon>
        <taxon>Lasiosphaeriaceae</taxon>
        <taxon>Apiosordaria</taxon>
    </lineage>
</organism>
<evidence type="ECO:0008006" key="4">
    <source>
        <dbReference type="Google" id="ProtNLM"/>
    </source>
</evidence>
<reference evidence="2" key="1">
    <citation type="submission" date="2023-06" db="EMBL/GenBank/DDBJ databases">
        <title>Genome-scale phylogeny and comparative genomics of the fungal order Sordariales.</title>
        <authorList>
            <consortium name="Lawrence Berkeley National Laboratory"/>
            <person name="Hensen N."/>
            <person name="Bonometti L."/>
            <person name="Westerberg I."/>
            <person name="Brannstrom I.O."/>
            <person name="Guillou S."/>
            <person name="Cros-Aarteil S."/>
            <person name="Calhoun S."/>
            <person name="Haridas S."/>
            <person name="Kuo A."/>
            <person name="Mondo S."/>
            <person name="Pangilinan J."/>
            <person name="Riley R."/>
            <person name="Labutti K."/>
            <person name="Andreopoulos B."/>
            <person name="Lipzen A."/>
            <person name="Chen C."/>
            <person name="Yanf M."/>
            <person name="Daum C."/>
            <person name="Ng V."/>
            <person name="Clum A."/>
            <person name="Steindorff A."/>
            <person name="Ohm R."/>
            <person name="Martin F."/>
            <person name="Silar P."/>
            <person name="Natvig D."/>
            <person name="Lalanne C."/>
            <person name="Gautier V."/>
            <person name="Ament-Velasquez S.L."/>
            <person name="Kruys A."/>
            <person name="Hutchinson M.I."/>
            <person name="Powell A.J."/>
            <person name="Barry K."/>
            <person name="Miller A.N."/>
            <person name="Grigoriev I.V."/>
            <person name="Debuchy R."/>
            <person name="Gladieux P."/>
            <person name="Thoren M.H."/>
            <person name="Johannesson H."/>
        </authorList>
    </citation>
    <scope>NUCLEOTIDE SEQUENCE</scope>
    <source>
        <strain evidence="2">CBS 540.89</strain>
    </source>
</reference>
<dbReference type="EMBL" id="JAUKTV010000006">
    <property type="protein sequence ID" value="KAK0735982.1"/>
    <property type="molecule type" value="Genomic_DNA"/>
</dbReference>
<comment type="caution">
    <text evidence="2">The sequence shown here is derived from an EMBL/GenBank/DDBJ whole genome shotgun (WGS) entry which is preliminary data.</text>
</comment>
<feature type="signal peptide" evidence="1">
    <location>
        <begin position="1"/>
        <end position="23"/>
    </location>
</feature>
<keyword evidence="1" id="KW-0732">Signal</keyword>
<dbReference type="Proteomes" id="UP001172159">
    <property type="component" value="Unassembled WGS sequence"/>
</dbReference>
<accession>A0AA40EF09</accession>
<proteinExistence type="predicted"/>
<feature type="chain" id="PRO_5041403240" description="Lysine-specific metallo-endopeptidase domain-containing protein" evidence="1">
    <location>
        <begin position="24"/>
        <end position="310"/>
    </location>
</feature>
<name>A0AA40EF09_9PEZI</name>
<evidence type="ECO:0000313" key="3">
    <source>
        <dbReference type="Proteomes" id="UP001172159"/>
    </source>
</evidence>
<protein>
    <recommendedName>
        <fullName evidence="4">Lysine-specific metallo-endopeptidase domain-containing protein</fullName>
    </recommendedName>
</protein>